<dbReference type="EMBL" id="CAMXCT020001344">
    <property type="protein sequence ID" value="CAL1142576.1"/>
    <property type="molecule type" value="Genomic_DNA"/>
</dbReference>
<dbReference type="CDD" id="cd06222">
    <property type="entry name" value="RNase_H_like"/>
    <property type="match status" value="1"/>
</dbReference>
<evidence type="ECO:0000313" key="3">
    <source>
        <dbReference type="EMBL" id="CAL4776513.1"/>
    </source>
</evidence>
<evidence type="ECO:0000256" key="1">
    <source>
        <dbReference type="SAM" id="MobiDB-lite"/>
    </source>
</evidence>
<feature type="compositionally biased region" description="Basic residues" evidence="1">
    <location>
        <begin position="943"/>
        <end position="959"/>
    </location>
</feature>
<dbReference type="SUPFAM" id="SSF56672">
    <property type="entry name" value="DNA/RNA polymerases"/>
    <property type="match status" value="1"/>
</dbReference>
<evidence type="ECO:0000313" key="4">
    <source>
        <dbReference type="Proteomes" id="UP001152797"/>
    </source>
</evidence>
<feature type="region of interest" description="Disordered" evidence="1">
    <location>
        <begin position="2426"/>
        <end position="2465"/>
    </location>
</feature>
<feature type="region of interest" description="Disordered" evidence="1">
    <location>
        <begin position="916"/>
        <end position="965"/>
    </location>
</feature>
<dbReference type="SUPFAM" id="SSF56349">
    <property type="entry name" value="DNA breaking-rejoining enzymes"/>
    <property type="match status" value="1"/>
</dbReference>
<sequence>MVLTRRIDSLETASGNAWGCCSISLCRHYMGGQLGVYNIEQGDERSEPHGEAAEISPEFRQRMHDAINDAHAISARPSDLIMPWEEPSMSWVFGERDPFSIPDVTPVWGYVEPQHEPEDTRPGRGVPVMDKPTVFESAISFNSFRTCHLSESDQLAILAQKWEALISINYSAFDLGIQIFDVEYAERVKIVSEVLGGKSPATLCRRLSQVARFVKWATNDAKRDPFPVSAELIKNYIRHLRNDGSGHTAYKGFAEVLKFMKHVVGLDCDLTAFDSAWVSGIIRTAQQERPLRRQSATLNVKTLQFLEAYLCNERHALVDRYAAGVFLFAIYSRARFGDLRKIARVLFDEATGVNETSLGFIEMHSESHKMRATGNRLGAHLPLIAPIKGLSEIAWGLEFAKVSKLIGLDVKSWAKGNPLLPAPTHIGDWTDRSVTSSEVCKWIHGVLQSCHDFEPTGFTPHGCKATTLIMLSKYGASPEDRLILGHHQLNRGALEVYARDLQSSPLRVLEQMFADIRGGRFSPDTTRSGMFTPVPNQVIVESPGIDGVRSPVAVSVNPTPTSPADDTQETSEHAFSAREPVQGPETVADAMPLQRLTSESNVSDDSESEFCSDESDAEEVIRDMATSQPLSKEYKPFHARFFVDALKCQQCNKGQVQTPEGERAAAAFNARALEHGLTRAQLERLQNQGLTNLSKLAFSLTTPGTVPPDDALKGLLADNLDEAELVPAERATRIQQQRTRLQGMELTGPLECAHSSYDYVAKMLEADVPMYLEPHRFTTRASEVARERPGKELVLDNINLTVKDVERKDRCQISNELQLHQALTRRSLACDLMQACSFRNMEKWHRHLLDHLQLPSPPGFRQPTMEQVLRADRTAWVKMAEKVTTLRRQGDGSLPLNRALDELPADPSIMFHLMPLPVDKSTSTPKHTEPKSTAGSDQGPPNIRKKDKKVKQAKGKGKGKTKDKSADVDFINACDALGPTRPTSATLHWLDNLREDCLTAEVRRLGCQHSTGVDAHVTKQVKAPVLRLDLSDESGQALLWRPLEPVRHMLAEMGSPHKGGPLPLKLSILTGFAVSGQLVYVKPSWLMAPLTFEELKRQGVDGLESSPPHAKEILKSKNLCLFAELIEASGSPDVTLASDIARGFDLMGSIRTGGVFPHKPLFATLLPEQVREMSGMARIATWNAVRRGRDNEMCQEIFDATIEECDKGWMRGPFSIEQLPESSILTRRFGVRQSATLADGSKVVKFRPIDDFSESLINTTNSRDESIQPMGVDAICATLVRRMQSRPGDQLVCKTIDLRKAYKNLPLSEAALDDAYICVYSPADGAPRAFQTLVLPFGARSAVMGFCRTSYAIWRIGVVVFNLHWTVYFDDFFLVAEIYESKHVDLAQRLLFMVTGWQTSGEKEGGFSSISRILGVQIDLGDSHLASVTISNVESRVRELTTTIDDLLAKGSMTTAEMRALRGRLVFAEAQIFGRLASVHMKRLSRLESLVGEVAIDQELGESLMFLKDRVITGGPRRVLASAGRVFHLYTDACFEESVGGVGGVLYDRNGVMLSFFSEQLPAGLVDLLNPCQKQNLIFELEALAVLMGVSSLLDPLAIQPCDRIVIFIDNNSVLARLISGSVGTGVDRLIFEGILLWEFTVCAVTWFERVASHANVADEPSRGVYNHLDERCRINVDPDMFVNDLLARSRAGGSLALAFKLLSWAERSDQLIFPAIAQWRFDGASFIAGLFTGLLIYFLAAESPAKAAVQALLMLLQASVDGRIQDLEEEVADLKTEVRRLRRLVNELKQNLEEPESRSESRDTSYTPTGDRSVTRSPTPGVTSLGPFSPQERCGSHLQSVPETNTAAAGPSSAPCQLSWLEREAICDQIGKFLARSISGGFRGASGRDRIPLPSRLWIIVRDFAGQIYTPVKVVRSWTSCKVLCKPCNNECGDSVFVGVPSEREARRVVAAAELDWRILPSSALAKPTLVEVAAAEAGNLEEPVPDETIKVWIGFLKPAFFDHLEIVDECNVQYCFDSMEDGMLLPFGQGLVDVAQEHFAFFSADGAVPLADEVEEPDIDGEPLVPGDAGYQDLTPGGVHRRVDRLEQALTELTTEMRKLGAAKSAPKKKATAKAPSSKSRPLKPRPGAGSSPVPPHNPYPMLDAGVVHAALQAGIPEENLQQMQKLVSRGSKAMKVKDMNPMVQPADFLSEDEVIEGDNAEDQEGDGSADQGPLAASLSKLTAIVDLLTSEKLKRASTSKLEVALDSGAGSSSDLPLQGTGKKAAAARRALRSSYEEHPEDISALIGRLMNEDLNAVTIGPGMAPPQLCARAWVEFRSRIGAYKTGAYAAWSVAGILDSLMQGHVKKARARASVCLLMLDQASIDRGNWALAGELALEAPPPFASLANHQLPAVQDGESPFSKLLDPRWSELAMAHLKDQVKRKNVGKFNRGGREGAADEAGDADTKRKPKPKAKPKSQSSGSQQVVTFSWLALGKPFNAPAHLCLGNRLTARQWSVVRMLMHLSFDGNSPQFVDAATMCRSAAKVEGYEDTLSAVARAVSTLQVFEGHYASQSRSSRCSAGGEAEPVRCGVCVGEVSHVPDHGAKPLKASRLQFPGKPEFDPRRYFDGSTKKLYEFPLDLGKPLQEVGKPPPVQVRASPQGKLQLFKKLADSGLLQPVPEGTYLDGYRNGLFAVPKDASRDRMVLDGRPANMVDRGQQRWSQSMANAAALSGIYIHPELNLVASGEDLKDCFYQFKVNAQRTARNVLHGSLSLAEAKEVFGENFCWPTSRVAVGLSSLAMGDTCAVEFAQCSHIGLMLQHGVATADEIITMHGSVPRGLLQVGVIVDDLVILEQVLKAEFVADGRFEGNWESGDRISRAQTAYAEAGLKNNPKKGFLGETCSSFWGIDLDGEKGLLRASQKRLWPTMVITLRVCSLGLATVGLLESLAGMQVSLLGVRRRLYSLMDVVFEPLMMNCKSSTVLHSGLPQRVGSVLLIRHLVIHIEESMFAKECTPRRKKPGPYAFPQRMSGKLCHCSRRKRSTYSCNNLAAGISCRHKTSKRSTQVQEKRVANATPSLRYLSGADSQVALGAVVKGRAASPKLNRVLQTTMPYAIGGDAYTLPMYYNTASNRADDPTRGSSPSPPDLEEPPWLQQLANGDCAAFDRWLAKVGAPTPTAPLPFDDISGSDQLDLQSMAAMKSKNWRAKRVMVSSGASGQVETKDAAAKSRPVRVRNVSNELPSDRTSELHLTGGITLEGVQLLESLPRRQFFFSSGVEAFHAPGALDLFSGTYGVAKQLLNFGAPWVLTFEWNRSSDENLLDENVRNVIRKMFLFGCFLAMCAAPICASFSVAVTPPVRSSRFPRGIPGLRISMREKVAEGNSHNDFVFELVVTCEDEGNAYAVENPDTSWWWRQKKWRRWRHSGSDKLFRCCFCRFGTAWRKGTRVATNTRLAGVRMMCTCKKPHVQLRGGHPTKKIPWTAVAQPYPWGFARLLALALCQKAGWCRTERLDVAGCSKSGSLRVGEADHPGPNRRKAPIRVGRLGEVQLVTAQTLALEAKQLEKFQRWCRETITNVDLSELFSAVPQFLVEALKTHAEWLFQNGGALSNLRHLLLAAQRWAPSARVFMAPAWEMVEKWESLCPVKHRTPVPETLVCAMCVLAWHMQWWSWVGATVLSFYGAGRLGEVLRCSREDLVLPGDVFEATGSPVFLRLRSFKSQMRQPARVQHMKVSSTSASRILTKIFGQLPLDAPLFNASAYQYRKRWNLLLEMLRIPKELGLTPGGLRGGAAVYHYKNGRPIADLMWLLRLRSQTTLESYLQEVGALNVFATLSAETRASVRSTAASFAFLDAGETRSAGK</sequence>
<dbReference type="EMBL" id="CAMXCT030001344">
    <property type="protein sequence ID" value="CAL4776513.1"/>
    <property type="molecule type" value="Genomic_DNA"/>
</dbReference>
<dbReference type="InterPro" id="IPR043502">
    <property type="entry name" value="DNA/RNA_pol_sf"/>
</dbReference>
<organism evidence="2">
    <name type="scientific">Cladocopium goreaui</name>
    <dbReference type="NCBI Taxonomy" id="2562237"/>
    <lineage>
        <taxon>Eukaryota</taxon>
        <taxon>Sar</taxon>
        <taxon>Alveolata</taxon>
        <taxon>Dinophyceae</taxon>
        <taxon>Suessiales</taxon>
        <taxon>Symbiodiniaceae</taxon>
        <taxon>Cladocopium</taxon>
    </lineage>
</organism>
<feature type="compositionally biased region" description="Basic and acidic residues" evidence="1">
    <location>
        <begin position="1792"/>
        <end position="1804"/>
    </location>
</feature>
<keyword evidence="4" id="KW-1185">Reference proteome</keyword>
<reference evidence="2" key="1">
    <citation type="submission" date="2022-10" db="EMBL/GenBank/DDBJ databases">
        <authorList>
            <person name="Chen Y."/>
            <person name="Dougan E. K."/>
            <person name="Chan C."/>
            <person name="Rhodes N."/>
            <person name="Thang M."/>
        </authorList>
    </citation>
    <scope>NUCLEOTIDE SEQUENCE</scope>
</reference>
<feature type="compositionally biased region" description="Acidic residues" evidence="1">
    <location>
        <begin position="602"/>
        <end position="616"/>
    </location>
</feature>
<comment type="caution">
    <text evidence="2">The sequence shown here is derived from an EMBL/GenBank/DDBJ whole genome shotgun (WGS) entry which is preliminary data.</text>
</comment>
<dbReference type="GO" id="GO:0003677">
    <property type="term" value="F:DNA binding"/>
    <property type="evidence" value="ECO:0007669"/>
    <property type="project" value="InterPro"/>
</dbReference>
<gene>
    <name evidence="2" type="ORF">C1SCF055_LOCUS16293</name>
</gene>
<feature type="compositionally biased region" description="Polar residues" evidence="1">
    <location>
        <begin position="1838"/>
        <end position="1848"/>
    </location>
</feature>
<dbReference type="CDD" id="cd14686">
    <property type="entry name" value="bZIP"/>
    <property type="match status" value="1"/>
</dbReference>
<dbReference type="Proteomes" id="UP001152797">
    <property type="component" value="Unassembled WGS sequence"/>
</dbReference>
<feature type="region of interest" description="Disordered" evidence="1">
    <location>
        <begin position="556"/>
        <end position="616"/>
    </location>
</feature>
<protein>
    <submittedName>
        <fullName evidence="2">Uncharacterized protein</fullName>
    </submittedName>
</protein>
<feature type="compositionally biased region" description="Polar residues" evidence="1">
    <location>
        <begin position="920"/>
        <end position="936"/>
    </location>
</feature>
<evidence type="ECO:0000313" key="2">
    <source>
        <dbReference type="EMBL" id="CAI3989201.1"/>
    </source>
</evidence>
<feature type="region of interest" description="Disordered" evidence="1">
    <location>
        <begin position="1792"/>
        <end position="1853"/>
    </location>
</feature>
<proteinExistence type="predicted"/>
<reference evidence="3 4" key="2">
    <citation type="submission" date="2024-05" db="EMBL/GenBank/DDBJ databases">
        <authorList>
            <person name="Chen Y."/>
            <person name="Shah S."/>
            <person name="Dougan E. K."/>
            <person name="Thang M."/>
            <person name="Chan C."/>
        </authorList>
    </citation>
    <scope>NUCLEOTIDE SEQUENCE [LARGE SCALE GENOMIC DNA]</scope>
</reference>
<name>A0A9P1CFA2_9DINO</name>
<dbReference type="EMBL" id="CAMXCT010001344">
    <property type="protein sequence ID" value="CAI3989201.1"/>
    <property type="molecule type" value="Genomic_DNA"/>
</dbReference>
<accession>A0A9P1CFA2</accession>
<dbReference type="InterPro" id="IPR044730">
    <property type="entry name" value="RNase_H-like_dom_plant"/>
</dbReference>
<feature type="region of interest" description="Disordered" evidence="1">
    <location>
        <begin position="3113"/>
        <end position="3135"/>
    </location>
</feature>
<dbReference type="InterPro" id="IPR011010">
    <property type="entry name" value="DNA_brk_join_enz"/>
</dbReference>
<feature type="compositionally biased region" description="Polar residues" evidence="1">
    <location>
        <begin position="1805"/>
        <end position="1823"/>
    </location>
</feature>
<feature type="region of interest" description="Disordered" evidence="1">
    <location>
        <begin position="2098"/>
        <end position="2143"/>
    </location>
</feature>
<feature type="compositionally biased region" description="Polar residues" evidence="1">
    <location>
        <begin position="556"/>
        <end position="565"/>
    </location>
</feature>